<dbReference type="GO" id="GO:0005634">
    <property type="term" value="C:nucleus"/>
    <property type="evidence" value="ECO:0007669"/>
    <property type="project" value="TreeGrafter"/>
</dbReference>
<name>A0A9N9N685_9GLOM</name>
<dbReference type="GO" id="GO:0005783">
    <property type="term" value="C:endoplasmic reticulum"/>
    <property type="evidence" value="ECO:0007669"/>
    <property type="project" value="UniProtKB-SubCell"/>
</dbReference>
<dbReference type="Gene3D" id="2.60.40.150">
    <property type="entry name" value="C2 domain"/>
    <property type="match status" value="1"/>
</dbReference>
<dbReference type="GO" id="GO:0003723">
    <property type="term" value="F:RNA binding"/>
    <property type="evidence" value="ECO:0007669"/>
    <property type="project" value="TreeGrafter"/>
</dbReference>
<proteinExistence type="predicted"/>
<sequence length="162" mass="18605">GRAITCIGELTDLSKDDLINLFKSVNLSESEVQKICKIVLDIPSVELNCRIDADNESLTPETEYTLLVSMERFKLRSDYDGRIYSPRFPKPQYESWWILLGDPNSDTIIDLKRINMRSGTFGTFMKKIQTKLKLVTPEREDLRSVDLHVGDLRPVDLRLGDL</sequence>
<evidence type="ECO:0000259" key="8">
    <source>
        <dbReference type="Pfam" id="PF02889"/>
    </source>
</evidence>
<dbReference type="PANTHER" id="PTHR24075:SF6">
    <property type="entry name" value="ACTIVATING SIGNAL COINTEGRATOR 1 COMPLEX SUBUNIT 3"/>
    <property type="match status" value="1"/>
</dbReference>
<dbReference type="GO" id="GO:0016020">
    <property type="term" value="C:membrane"/>
    <property type="evidence" value="ECO:0007669"/>
    <property type="project" value="UniProtKB-SubCell"/>
</dbReference>
<accession>A0A9N9N685</accession>
<dbReference type="PANTHER" id="PTHR24075">
    <property type="entry name" value="SEC63 DOMAIN-CONTAINING"/>
    <property type="match status" value="1"/>
</dbReference>
<dbReference type="InterPro" id="IPR004179">
    <property type="entry name" value="Sec63-dom"/>
</dbReference>
<keyword evidence="6" id="KW-0472">Membrane</keyword>
<dbReference type="EMBL" id="CAJVPZ010021312">
    <property type="protein sequence ID" value="CAG8705794.1"/>
    <property type="molecule type" value="Genomic_DNA"/>
</dbReference>
<evidence type="ECO:0000256" key="1">
    <source>
        <dbReference type="ARBA" id="ARBA00004141"/>
    </source>
</evidence>
<evidence type="ECO:0000313" key="10">
    <source>
        <dbReference type="Proteomes" id="UP000789396"/>
    </source>
</evidence>
<comment type="caution">
    <text evidence="9">The sequence shown here is derived from an EMBL/GenBank/DDBJ whole genome shotgun (WGS) entry which is preliminary data.</text>
</comment>
<dbReference type="Pfam" id="PF02889">
    <property type="entry name" value="Sec63"/>
    <property type="match status" value="1"/>
</dbReference>
<dbReference type="InterPro" id="IPR014756">
    <property type="entry name" value="Ig_E-set"/>
</dbReference>
<evidence type="ECO:0000313" key="9">
    <source>
        <dbReference type="EMBL" id="CAG8705794.1"/>
    </source>
</evidence>
<keyword evidence="10" id="KW-1185">Reference proteome</keyword>
<keyword evidence="4" id="KW-0256">Endoplasmic reticulum</keyword>
<keyword evidence="5" id="KW-1133">Transmembrane helix</keyword>
<organism evidence="9 10">
    <name type="scientific">Racocetra fulgida</name>
    <dbReference type="NCBI Taxonomy" id="60492"/>
    <lineage>
        <taxon>Eukaryota</taxon>
        <taxon>Fungi</taxon>
        <taxon>Fungi incertae sedis</taxon>
        <taxon>Mucoromycota</taxon>
        <taxon>Glomeromycotina</taxon>
        <taxon>Glomeromycetes</taxon>
        <taxon>Diversisporales</taxon>
        <taxon>Gigasporaceae</taxon>
        <taxon>Racocetra</taxon>
    </lineage>
</organism>
<evidence type="ECO:0000256" key="2">
    <source>
        <dbReference type="ARBA" id="ARBA00004240"/>
    </source>
</evidence>
<comment type="subcellular location">
    <subcellularLocation>
        <location evidence="2">Endoplasmic reticulum</location>
    </subcellularLocation>
    <subcellularLocation>
        <location evidence="1">Membrane</location>
        <topology evidence="1">Multi-pass membrane protein</topology>
    </subcellularLocation>
</comment>
<evidence type="ECO:0000256" key="3">
    <source>
        <dbReference type="ARBA" id="ARBA00022692"/>
    </source>
</evidence>
<dbReference type="InterPro" id="IPR035892">
    <property type="entry name" value="C2_domain_sf"/>
</dbReference>
<evidence type="ECO:0000256" key="7">
    <source>
        <dbReference type="ARBA" id="ARBA00023186"/>
    </source>
</evidence>
<dbReference type="SUPFAM" id="SSF81296">
    <property type="entry name" value="E set domains"/>
    <property type="match status" value="1"/>
</dbReference>
<dbReference type="OrthoDB" id="5575at2759"/>
<reference evidence="9" key="1">
    <citation type="submission" date="2021-06" db="EMBL/GenBank/DDBJ databases">
        <authorList>
            <person name="Kallberg Y."/>
            <person name="Tangrot J."/>
            <person name="Rosling A."/>
        </authorList>
    </citation>
    <scope>NUCLEOTIDE SEQUENCE</scope>
    <source>
        <strain evidence="9">IN212</strain>
    </source>
</reference>
<keyword evidence="3" id="KW-0812">Transmembrane</keyword>
<evidence type="ECO:0000256" key="6">
    <source>
        <dbReference type="ARBA" id="ARBA00023136"/>
    </source>
</evidence>
<keyword evidence="7" id="KW-0143">Chaperone</keyword>
<feature type="non-terminal residue" evidence="9">
    <location>
        <position position="162"/>
    </location>
</feature>
<feature type="non-terminal residue" evidence="9">
    <location>
        <position position="1"/>
    </location>
</feature>
<evidence type="ECO:0000256" key="4">
    <source>
        <dbReference type="ARBA" id="ARBA00022824"/>
    </source>
</evidence>
<dbReference type="AlphaFoldDB" id="A0A9N9N685"/>
<dbReference type="Proteomes" id="UP000789396">
    <property type="component" value="Unassembled WGS sequence"/>
</dbReference>
<feature type="domain" description="SEC63" evidence="8">
    <location>
        <begin position="19"/>
        <end position="136"/>
    </location>
</feature>
<dbReference type="GO" id="GO:0043138">
    <property type="term" value="F:3'-5' DNA helicase activity"/>
    <property type="evidence" value="ECO:0007669"/>
    <property type="project" value="TreeGrafter"/>
</dbReference>
<evidence type="ECO:0000256" key="5">
    <source>
        <dbReference type="ARBA" id="ARBA00022989"/>
    </source>
</evidence>
<protein>
    <submittedName>
        <fullName evidence="9">10683_t:CDS:1</fullName>
    </submittedName>
</protein>
<gene>
    <name evidence="9" type="ORF">RFULGI_LOCUS10603</name>
</gene>